<dbReference type="PROSITE" id="PS50935">
    <property type="entry name" value="SSB"/>
    <property type="match status" value="1"/>
</dbReference>
<proteinExistence type="predicted"/>
<evidence type="ECO:0000256" key="4">
    <source>
        <dbReference type="SAM" id="MobiDB-lite"/>
    </source>
</evidence>
<protein>
    <recommendedName>
        <fullName evidence="3">Single-stranded DNA-binding protein</fullName>
    </recommendedName>
</protein>
<dbReference type="RefSeq" id="WP_097654579.1">
    <property type="nucleotide sequence ID" value="NZ_LYXE01000156.1"/>
</dbReference>
<reference evidence="5 6" key="1">
    <citation type="submission" date="2016-05" db="EMBL/GenBank/DDBJ databases">
        <authorList>
            <person name="Lavstsen T."/>
            <person name="Jespersen J.S."/>
        </authorList>
    </citation>
    <scope>NUCLEOTIDE SEQUENCE [LARGE SCALE GENOMIC DNA]</scope>
    <source>
        <strain evidence="5 6">B7-9</strain>
    </source>
</reference>
<comment type="caution">
    <text evidence="5">The sequence shown here is derived from an EMBL/GenBank/DDBJ whole genome shotgun (WGS) entry which is preliminary data.</text>
</comment>
<feature type="region of interest" description="Disordered" evidence="4">
    <location>
        <begin position="114"/>
        <end position="140"/>
    </location>
</feature>
<name>A0A2H3KHN2_9CHLR</name>
<dbReference type="CDD" id="cd04496">
    <property type="entry name" value="SSB_OBF"/>
    <property type="match status" value="1"/>
</dbReference>
<dbReference type="EMBL" id="LYXE01000156">
    <property type="protein sequence ID" value="PDV97305.1"/>
    <property type="molecule type" value="Genomic_DNA"/>
</dbReference>
<dbReference type="GO" id="GO:0006260">
    <property type="term" value="P:DNA replication"/>
    <property type="evidence" value="ECO:0007669"/>
    <property type="project" value="InterPro"/>
</dbReference>
<dbReference type="InterPro" id="IPR012340">
    <property type="entry name" value="NA-bd_OB-fold"/>
</dbReference>
<evidence type="ECO:0000256" key="1">
    <source>
        <dbReference type="ARBA" id="ARBA00023125"/>
    </source>
</evidence>
<dbReference type="NCBIfam" id="TIGR00621">
    <property type="entry name" value="ssb"/>
    <property type="match status" value="1"/>
</dbReference>
<accession>A0A2H3KHN2</accession>
<dbReference type="PANTHER" id="PTHR10302">
    <property type="entry name" value="SINGLE-STRANDED DNA-BINDING PROTEIN"/>
    <property type="match status" value="1"/>
</dbReference>
<dbReference type="InterPro" id="IPR000424">
    <property type="entry name" value="Primosome_PriB/ssb"/>
</dbReference>
<evidence type="ECO:0000256" key="2">
    <source>
        <dbReference type="PROSITE-ProRule" id="PRU00252"/>
    </source>
</evidence>
<organism evidence="5 6">
    <name type="scientific">Candidatus Chloroploca asiatica</name>
    <dbReference type="NCBI Taxonomy" id="1506545"/>
    <lineage>
        <taxon>Bacteria</taxon>
        <taxon>Bacillati</taxon>
        <taxon>Chloroflexota</taxon>
        <taxon>Chloroflexia</taxon>
        <taxon>Chloroflexales</taxon>
        <taxon>Chloroflexineae</taxon>
        <taxon>Oscillochloridaceae</taxon>
        <taxon>Candidatus Chloroploca</taxon>
    </lineage>
</organism>
<dbReference type="Gene3D" id="2.40.50.140">
    <property type="entry name" value="Nucleic acid-binding proteins"/>
    <property type="match status" value="1"/>
</dbReference>
<evidence type="ECO:0000256" key="3">
    <source>
        <dbReference type="RuleBase" id="RU000524"/>
    </source>
</evidence>
<dbReference type="AlphaFoldDB" id="A0A2H3KHN2"/>
<dbReference type="InterPro" id="IPR011344">
    <property type="entry name" value="ssDNA-bd"/>
</dbReference>
<dbReference type="PANTHER" id="PTHR10302:SF27">
    <property type="entry name" value="SINGLE-STRANDED DNA-BINDING PROTEIN"/>
    <property type="match status" value="1"/>
</dbReference>
<dbReference type="GO" id="GO:0003697">
    <property type="term" value="F:single-stranded DNA binding"/>
    <property type="evidence" value="ECO:0007669"/>
    <property type="project" value="InterPro"/>
</dbReference>
<evidence type="ECO:0000313" key="5">
    <source>
        <dbReference type="EMBL" id="PDV97305.1"/>
    </source>
</evidence>
<evidence type="ECO:0000313" key="6">
    <source>
        <dbReference type="Proteomes" id="UP000220922"/>
    </source>
</evidence>
<dbReference type="OrthoDB" id="9809878at2"/>
<sequence length="156" mass="17019">MPAHNHVELTGNLGAEPELRFTVAGTLVAKASLAVHHRYLTGERWLQRTDWFRLVAFGAVAELLATFAKGERVNIRGRLQASSYLDREGVKRTTVEVVVLQALLAPLPPKHDAMASSAPVAEDLPPTPAPPPVVLELSRDDLVAPKPRRRRVKAAA</sequence>
<dbReference type="Pfam" id="PF00436">
    <property type="entry name" value="SSB"/>
    <property type="match status" value="1"/>
</dbReference>
<gene>
    <name evidence="5" type="ORF">A9Q02_18965</name>
</gene>
<keyword evidence="1 2" id="KW-0238">DNA-binding</keyword>
<dbReference type="SUPFAM" id="SSF50249">
    <property type="entry name" value="Nucleic acid-binding proteins"/>
    <property type="match status" value="1"/>
</dbReference>
<keyword evidence="6" id="KW-1185">Reference proteome</keyword>
<dbReference type="GO" id="GO:0009295">
    <property type="term" value="C:nucleoid"/>
    <property type="evidence" value="ECO:0007669"/>
    <property type="project" value="TreeGrafter"/>
</dbReference>
<dbReference type="Proteomes" id="UP000220922">
    <property type="component" value="Unassembled WGS sequence"/>
</dbReference>